<dbReference type="GO" id="GO:0005737">
    <property type="term" value="C:cytoplasm"/>
    <property type="evidence" value="ECO:0007669"/>
    <property type="project" value="InterPro"/>
</dbReference>
<dbReference type="SUPFAM" id="SSF51161">
    <property type="entry name" value="Trimeric LpxA-like enzymes"/>
    <property type="match status" value="1"/>
</dbReference>
<dbReference type="PROSITE" id="PS00101">
    <property type="entry name" value="HEXAPEP_TRANSFERASES"/>
    <property type="match status" value="1"/>
</dbReference>
<evidence type="ECO:0000313" key="6">
    <source>
        <dbReference type="Proteomes" id="UP000310017"/>
    </source>
</evidence>
<dbReference type="CDD" id="cd03354">
    <property type="entry name" value="LbH_SAT"/>
    <property type="match status" value="1"/>
</dbReference>
<protein>
    <recommendedName>
        <fullName evidence="4">Serine acetyltransferase</fullName>
        <ecNumber evidence="4">2.3.1.30</ecNumber>
    </recommendedName>
</protein>
<accession>A0A5B7SUV2</accession>
<dbReference type="PIRSF" id="PIRSF000441">
    <property type="entry name" value="CysE"/>
    <property type="match status" value="1"/>
</dbReference>
<name>A0A5B7SUV2_9FLAO</name>
<gene>
    <name evidence="5" type="ORF">FGM00_05965</name>
</gene>
<evidence type="ECO:0000256" key="2">
    <source>
        <dbReference type="ARBA" id="ARBA00022737"/>
    </source>
</evidence>
<dbReference type="InterPro" id="IPR011004">
    <property type="entry name" value="Trimer_LpxA-like_sf"/>
</dbReference>
<evidence type="ECO:0000256" key="1">
    <source>
        <dbReference type="ARBA" id="ARBA00022679"/>
    </source>
</evidence>
<keyword evidence="3 4" id="KW-0012">Acyltransferase</keyword>
<sequence length="182" mass="20256">MGQLIKHDLYRYAGATGTKAFLKSWFEPGFRYTYILRKVNSYKRNSFLGIIYRVFLRRYSHRYGIQIPQGIQIGKGFFIGHFGNIIINENAVIGENCNVAPGITIGQTNRGKKKGCPQLGNYVWVGTGSVLVGNIKVGNNVLIAPLSYVNIDVPDNSVVIGNPCKIIPNENATTDYINKVLK</sequence>
<keyword evidence="6" id="KW-1185">Reference proteome</keyword>
<evidence type="ECO:0000256" key="4">
    <source>
        <dbReference type="PIRNR" id="PIRNR000441"/>
    </source>
</evidence>
<dbReference type="RefSeq" id="WP_138854643.1">
    <property type="nucleotide sequence ID" value="NZ_CP040710.1"/>
</dbReference>
<dbReference type="InterPro" id="IPR005881">
    <property type="entry name" value="Ser_O-AcTrfase"/>
</dbReference>
<dbReference type="OrthoDB" id="9814490at2"/>
<dbReference type="EMBL" id="CP040710">
    <property type="protein sequence ID" value="QCX02307.1"/>
    <property type="molecule type" value="Genomic_DNA"/>
</dbReference>
<dbReference type="InterPro" id="IPR045304">
    <property type="entry name" value="LbH_SAT"/>
</dbReference>
<keyword evidence="2" id="KW-0677">Repeat</keyword>
<comment type="catalytic activity">
    <reaction evidence="4">
        <text>L-serine + acetyl-CoA = O-acetyl-L-serine + CoA</text>
        <dbReference type="Rhea" id="RHEA:24560"/>
        <dbReference type="ChEBI" id="CHEBI:33384"/>
        <dbReference type="ChEBI" id="CHEBI:57287"/>
        <dbReference type="ChEBI" id="CHEBI:57288"/>
        <dbReference type="ChEBI" id="CHEBI:58340"/>
        <dbReference type="EC" id="2.3.1.30"/>
    </reaction>
</comment>
<evidence type="ECO:0000256" key="3">
    <source>
        <dbReference type="ARBA" id="ARBA00023315"/>
    </source>
</evidence>
<reference evidence="5 6" key="1">
    <citation type="submission" date="2019-05" db="EMBL/GenBank/DDBJ databases">
        <title>Genome sequencing of F202Z8.</title>
        <authorList>
            <person name="Kwon Y.M."/>
        </authorList>
    </citation>
    <scope>NUCLEOTIDE SEQUENCE [LARGE SCALE GENOMIC DNA]</scope>
    <source>
        <strain evidence="5 6">F202Z8</strain>
    </source>
</reference>
<dbReference type="GO" id="GO:0009001">
    <property type="term" value="F:serine O-acetyltransferase activity"/>
    <property type="evidence" value="ECO:0007669"/>
    <property type="project" value="UniProtKB-EC"/>
</dbReference>
<organism evidence="5 6">
    <name type="scientific">Aggregatimonas sangjinii</name>
    <dbReference type="NCBI Taxonomy" id="2583587"/>
    <lineage>
        <taxon>Bacteria</taxon>
        <taxon>Pseudomonadati</taxon>
        <taxon>Bacteroidota</taxon>
        <taxon>Flavobacteriia</taxon>
        <taxon>Flavobacteriales</taxon>
        <taxon>Flavobacteriaceae</taxon>
        <taxon>Aggregatimonas</taxon>
    </lineage>
</organism>
<keyword evidence="1 4" id="KW-0808">Transferase</keyword>
<dbReference type="AlphaFoldDB" id="A0A5B7SUV2"/>
<dbReference type="InterPro" id="IPR018357">
    <property type="entry name" value="Hexapep_transf_CS"/>
</dbReference>
<comment type="similarity">
    <text evidence="4">Belongs to the transferase hexapeptide repeat family.</text>
</comment>
<dbReference type="Proteomes" id="UP000310017">
    <property type="component" value="Chromosome"/>
</dbReference>
<dbReference type="Gene3D" id="2.160.10.10">
    <property type="entry name" value="Hexapeptide repeat proteins"/>
    <property type="match status" value="1"/>
</dbReference>
<dbReference type="GO" id="GO:0006535">
    <property type="term" value="P:cysteine biosynthetic process from serine"/>
    <property type="evidence" value="ECO:0007669"/>
    <property type="project" value="InterPro"/>
</dbReference>
<proteinExistence type="inferred from homology"/>
<evidence type="ECO:0000313" key="5">
    <source>
        <dbReference type="EMBL" id="QCX02307.1"/>
    </source>
</evidence>
<dbReference type="PANTHER" id="PTHR42811">
    <property type="entry name" value="SERINE ACETYLTRANSFERASE"/>
    <property type="match status" value="1"/>
</dbReference>
<dbReference type="KEGG" id="asag:FGM00_05965"/>
<dbReference type="EC" id="2.3.1.30" evidence="4"/>